<protein>
    <submittedName>
        <fullName evidence="2">Uncharacterized protein</fullName>
    </submittedName>
</protein>
<dbReference type="AlphaFoldDB" id="A0A1G2MCB9"/>
<accession>A0A1G2MCB9</accession>
<sequence>MPEKFPEQNSPNTERQSGMKEKLQKVVALGAIGVTALAGEACSPDKGDEGGQAGGQSKSVEIQKDRMLPNPALLAEYHKNIREWNFPSKGQKERIIARALEISINRGLRIDKESRVEVEARGTVPVAIKIDGQPVPVGPGDYTAEELKLVRMVEGISRSMGNASDRNIEESLGSEEKISPLADKVFNQQKNPPKSGIGGKIYTSPDFEDF</sequence>
<feature type="region of interest" description="Disordered" evidence="1">
    <location>
        <begin position="186"/>
        <end position="210"/>
    </location>
</feature>
<reference evidence="2 3" key="1">
    <citation type="journal article" date="2016" name="Nat. Commun.">
        <title>Thousands of microbial genomes shed light on interconnected biogeochemical processes in an aquifer system.</title>
        <authorList>
            <person name="Anantharaman K."/>
            <person name="Brown C.T."/>
            <person name="Hug L.A."/>
            <person name="Sharon I."/>
            <person name="Castelle C.J."/>
            <person name="Probst A.J."/>
            <person name="Thomas B.C."/>
            <person name="Singh A."/>
            <person name="Wilkins M.J."/>
            <person name="Karaoz U."/>
            <person name="Brodie E.L."/>
            <person name="Williams K.H."/>
            <person name="Hubbard S.S."/>
            <person name="Banfield J.F."/>
        </authorList>
    </citation>
    <scope>NUCLEOTIDE SEQUENCE [LARGE SCALE GENOMIC DNA]</scope>
</reference>
<evidence type="ECO:0000256" key="1">
    <source>
        <dbReference type="SAM" id="MobiDB-lite"/>
    </source>
</evidence>
<name>A0A1G2MCB9_9BACT</name>
<feature type="region of interest" description="Disordered" evidence="1">
    <location>
        <begin position="1"/>
        <end position="22"/>
    </location>
</feature>
<comment type="caution">
    <text evidence="2">The sequence shown here is derived from an EMBL/GenBank/DDBJ whole genome shotgun (WGS) entry which is preliminary data.</text>
</comment>
<gene>
    <name evidence="2" type="ORF">A2W52_00065</name>
</gene>
<evidence type="ECO:0000313" key="2">
    <source>
        <dbReference type="EMBL" id="OHA21354.1"/>
    </source>
</evidence>
<proteinExistence type="predicted"/>
<dbReference type="EMBL" id="MHRJ01000046">
    <property type="protein sequence ID" value="OHA21354.1"/>
    <property type="molecule type" value="Genomic_DNA"/>
</dbReference>
<feature type="compositionally biased region" description="Polar residues" evidence="1">
    <location>
        <begin position="7"/>
        <end position="16"/>
    </location>
</feature>
<feature type="region of interest" description="Disordered" evidence="1">
    <location>
        <begin position="40"/>
        <end position="62"/>
    </location>
</feature>
<evidence type="ECO:0000313" key="3">
    <source>
        <dbReference type="Proteomes" id="UP000176493"/>
    </source>
</evidence>
<organism evidence="2 3">
    <name type="scientific">Candidatus Taylorbacteria bacterium RIFCSPHIGHO2_02_49_25</name>
    <dbReference type="NCBI Taxonomy" id="1802305"/>
    <lineage>
        <taxon>Bacteria</taxon>
        <taxon>Candidatus Tayloriibacteriota</taxon>
    </lineage>
</organism>
<dbReference type="Proteomes" id="UP000176493">
    <property type="component" value="Unassembled WGS sequence"/>
</dbReference>